<protein>
    <submittedName>
        <fullName evidence="5">FAD/NAD(P)-binding domain-containing protein</fullName>
    </submittedName>
</protein>
<dbReference type="AlphaFoldDB" id="A0A9P4XWD6"/>
<dbReference type="Proteomes" id="UP000803844">
    <property type="component" value="Unassembled WGS sequence"/>
</dbReference>
<gene>
    <name evidence="5" type="ORF">M406DRAFT_347558</name>
</gene>
<evidence type="ECO:0000256" key="2">
    <source>
        <dbReference type="ARBA" id="ARBA00022630"/>
    </source>
</evidence>
<proteinExistence type="inferred from homology"/>
<evidence type="ECO:0000256" key="3">
    <source>
        <dbReference type="ARBA" id="ARBA00022827"/>
    </source>
</evidence>
<evidence type="ECO:0000256" key="1">
    <source>
        <dbReference type="ARBA" id="ARBA00010139"/>
    </source>
</evidence>
<reference evidence="5" key="1">
    <citation type="journal article" date="2020" name="Phytopathology">
        <title>Genome sequence of the chestnut blight fungus Cryphonectria parasitica EP155: A fundamental resource for an archetypical invasive plant pathogen.</title>
        <authorList>
            <person name="Crouch J.A."/>
            <person name="Dawe A."/>
            <person name="Aerts A."/>
            <person name="Barry K."/>
            <person name="Churchill A.C.L."/>
            <person name="Grimwood J."/>
            <person name="Hillman B."/>
            <person name="Milgroom M.G."/>
            <person name="Pangilinan J."/>
            <person name="Smith M."/>
            <person name="Salamov A."/>
            <person name="Schmutz J."/>
            <person name="Yadav J."/>
            <person name="Grigoriev I.V."/>
            <person name="Nuss D."/>
        </authorList>
    </citation>
    <scope>NUCLEOTIDE SEQUENCE</scope>
    <source>
        <strain evidence="5">EP155</strain>
    </source>
</reference>
<dbReference type="RefSeq" id="XP_040773511.1">
    <property type="nucleotide sequence ID" value="XM_040922309.1"/>
</dbReference>
<dbReference type="OrthoDB" id="74360at2759"/>
<dbReference type="InterPro" id="IPR020946">
    <property type="entry name" value="Flavin_mOase-like"/>
</dbReference>
<dbReference type="GeneID" id="63839438"/>
<keyword evidence="3" id="KW-0274">FAD</keyword>
<organism evidence="5 6">
    <name type="scientific">Cryphonectria parasitica (strain ATCC 38755 / EP155)</name>
    <dbReference type="NCBI Taxonomy" id="660469"/>
    <lineage>
        <taxon>Eukaryota</taxon>
        <taxon>Fungi</taxon>
        <taxon>Dikarya</taxon>
        <taxon>Ascomycota</taxon>
        <taxon>Pezizomycotina</taxon>
        <taxon>Sordariomycetes</taxon>
        <taxon>Sordariomycetidae</taxon>
        <taxon>Diaporthales</taxon>
        <taxon>Cryphonectriaceae</taxon>
        <taxon>Cryphonectria-Endothia species complex</taxon>
        <taxon>Cryphonectria</taxon>
    </lineage>
</organism>
<accession>A0A9P4XWD6</accession>
<sequence length="579" mass="65765">MGDAFQHDLLEHDDDYTSSMTYTVEEQPLGTPKHLRIVCIGAGISGINLLRTLWLNLQSYEAVVYEKNDDVGGTWFENSYPGCKCDIPSHCYQYSWRQKKDWTCFFAPSEEIKDYLCQACKDEGLVDSIKLSHQVVAARWDEPSGLWNLRIRNLKTGDQFDDTANFLINACGILNNWKWPEVEGLHDYQGSLIHTAAWPKDFDYQGKTVAVIGNGASGVQVLPAIQPGTKKLYHIVRTPTWIPPPWRQAQIAAGRGQMLKEIAVDEKENFTPEQLQRFQDDEELYRKFVKSIEKDTGSNFAMFVKDSPIQAFATAKTREYMTYMLGGDERLCKMLIPTFPIGTRRVTPAPGYLEALRKENVEVVSGNIKRFVADGIEMDSGDVLKVDAIVCATGFDLSFCPRFPVVGREGNLQDIWRNTTPKAYMSVAVQGMPNYFTFLGPNGPIAHGSVFTLSEHIAKYITRILKKVQTEHIRSLAPLPQAVDDYNEHIAHFMPRMAWAAPGRSWFKMGKEQGPVVALHPGSRVHFFHMLETLRAEDFEYVLDAERQNRFGYLGNGFSVRELEESWDPSWYLEEPATV</sequence>
<dbReference type="EMBL" id="MU032350">
    <property type="protein sequence ID" value="KAF3762532.1"/>
    <property type="molecule type" value="Genomic_DNA"/>
</dbReference>
<dbReference type="SUPFAM" id="SSF51905">
    <property type="entry name" value="FAD/NAD(P)-binding domain"/>
    <property type="match status" value="2"/>
</dbReference>
<dbReference type="InterPro" id="IPR036188">
    <property type="entry name" value="FAD/NAD-bd_sf"/>
</dbReference>
<comment type="similarity">
    <text evidence="1">Belongs to the FAD-binding monooxygenase family.</text>
</comment>
<comment type="caution">
    <text evidence="5">The sequence shown here is derived from an EMBL/GenBank/DDBJ whole genome shotgun (WGS) entry which is preliminary data.</text>
</comment>
<dbReference type="GO" id="GO:0050661">
    <property type="term" value="F:NADP binding"/>
    <property type="evidence" value="ECO:0007669"/>
    <property type="project" value="InterPro"/>
</dbReference>
<dbReference type="PANTHER" id="PTHR42877:SF12">
    <property type="entry name" value="MONOOXYGENASE"/>
    <property type="match status" value="1"/>
</dbReference>
<evidence type="ECO:0000313" key="6">
    <source>
        <dbReference type="Proteomes" id="UP000803844"/>
    </source>
</evidence>
<dbReference type="GO" id="GO:0004499">
    <property type="term" value="F:N,N-dimethylaniline monooxygenase activity"/>
    <property type="evidence" value="ECO:0007669"/>
    <property type="project" value="InterPro"/>
</dbReference>
<dbReference type="Pfam" id="PF00743">
    <property type="entry name" value="FMO-like"/>
    <property type="match status" value="1"/>
</dbReference>
<dbReference type="GO" id="GO:0050660">
    <property type="term" value="F:flavin adenine dinucleotide binding"/>
    <property type="evidence" value="ECO:0007669"/>
    <property type="project" value="InterPro"/>
</dbReference>
<name>A0A9P4XWD6_CRYP1</name>
<dbReference type="Gene3D" id="3.50.50.60">
    <property type="entry name" value="FAD/NAD(P)-binding domain"/>
    <property type="match status" value="2"/>
</dbReference>
<evidence type="ECO:0000256" key="4">
    <source>
        <dbReference type="ARBA" id="ARBA00023002"/>
    </source>
</evidence>
<keyword evidence="6" id="KW-1185">Reference proteome</keyword>
<dbReference type="PANTHER" id="PTHR42877">
    <property type="entry name" value="L-ORNITHINE N(5)-MONOOXYGENASE-RELATED"/>
    <property type="match status" value="1"/>
</dbReference>
<keyword evidence="4" id="KW-0560">Oxidoreductase</keyword>
<dbReference type="InterPro" id="IPR051209">
    <property type="entry name" value="FAD-bind_Monooxygenase_sf"/>
</dbReference>
<evidence type="ECO:0000313" key="5">
    <source>
        <dbReference type="EMBL" id="KAF3762532.1"/>
    </source>
</evidence>
<keyword evidence="2" id="KW-0285">Flavoprotein</keyword>